<proteinExistence type="predicted"/>
<gene>
    <name evidence="1" type="ORF">FKR84_12995</name>
</gene>
<dbReference type="AlphaFoldDB" id="A0A507ZF25"/>
<name>A0A507ZF25_9FLAO</name>
<comment type="caution">
    <text evidence="1">The sequence shown here is derived from an EMBL/GenBank/DDBJ whole genome shotgun (WGS) entry which is preliminary data.</text>
</comment>
<evidence type="ECO:0000313" key="2">
    <source>
        <dbReference type="Proteomes" id="UP000317169"/>
    </source>
</evidence>
<evidence type="ECO:0000313" key="1">
    <source>
        <dbReference type="EMBL" id="TQD33485.1"/>
    </source>
</evidence>
<keyword evidence="2" id="KW-1185">Reference proteome</keyword>
<accession>A0A507ZF25</accession>
<organism evidence="1 2">
    <name type="scientific">Haloflavibacter putidus</name>
    <dbReference type="NCBI Taxonomy" id="2576776"/>
    <lineage>
        <taxon>Bacteria</taxon>
        <taxon>Pseudomonadati</taxon>
        <taxon>Bacteroidota</taxon>
        <taxon>Flavobacteriia</taxon>
        <taxon>Flavobacteriales</taxon>
        <taxon>Flavobacteriaceae</taxon>
        <taxon>Haloflavibacter</taxon>
    </lineage>
</organism>
<dbReference type="EMBL" id="VIAR01000019">
    <property type="protein sequence ID" value="TQD33485.1"/>
    <property type="molecule type" value="Genomic_DNA"/>
</dbReference>
<dbReference type="OrthoDB" id="711499at2"/>
<reference evidence="1 2" key="1">
    <citation type="submission" date="2019-06" db="EMBL/GenBank/DDBJ databases">
        <title>Flavibacter putida gen. nov., sp. nov., a novel marine bacterium of the family Flavobacteriaceae isolated from coastal seawater.</title>
        <authorList>
            <person name="Feng X."/>
        </authorList>
    </citation>
    <scope>NUCLEOTIDE SEQUENCE [LARGE SCALE GENOMIC DNA]</scope>
    <source>
        <strain evidence="1 2">PLHSN227</strain>
    </source>
</reference>
<sequence>MRIRLVNTELLQRYKGVKKRTAQREMRKIKDYFDKLPHHCVTNKEVAEYYGIGVEDFEAILKE</sequence>
<protein>
    <submittedName>
        <fullName evidence="1">Uncharacterized protein</fullName>
    </submittedName>
</protein>
<dbReference type="RefSeq" id="WP_141422751.1">
    <property type="nucleotide sequence ID" value="NZ_VIAR01000019.1"/>
</dbReference>
<dbReference type="Proteomes" id="UP000317169">
    <property type="component" value="Unassembled WGS sequence"/>
</dbReference>